<evidence type="ECO:0000259" key="2">
    <source>
        <dbReference type="Pfam" id="PF19954"/>
    </source>
</evidence>
<dbReference type="InterPro" id="IPR035897">
    <property type="entry name" value="Toll_tir_struct_dom_sf"/>
</dbReference>
<keyword evidence="4" id="KW-1185">Reference proteome</keyword>
<dbReference type="GO" id="GO:0007165">
    <property type="term" value="P:signal transduction"/>
    <property type="evidence" value="ECO:0007669"/>
    <property type="project" value="InterPro"/>
</dbReference>
<protein>
    <submittedName>
        <fullName evidence="3">Toll/interleukin-1 receptor domain-containing protein</fullName>
    </submittedName>
</protein>
<dbReference type="Pfam" id="PF19954">
    <property type="entry name" value="EAD10"/>
    <property type="match status" value="1"/>
</dbReference>
<evidence type="ECO:0000259" key="1">
    <source>
        <dbReference type="Pfam" id="PF13676"/>
    </source>
</evidence>
<sequence>MNDELAAIFNRIANGQFTDADIESLQQFLESGDHEVKAQFAKFNTNIANGKNIHIGDNYNLELSDEMIQAITAKISNAKFDNENRDKLIHQSKPMNLTKNKPVYIYFSSCGENKTALNGIEKNLQPLEIDGIIKILHTDKISAGTNRIVERNEQLRKADIILLLVSIDYIVSLEHRNVEVKMIMEKYNLDTKVIPIIIDDCDWSREAYKDLQPITSNKIRKKDIYSEIANAIKNEINKIKSIKNKQKE</sequence>
<dbReference type="RefSeq" id="WP_009625018.1">
    <property type="nucleotide sequence ID" value="NZ_VBTY01000001.1"/>
</dbReference>
<accession>A0A9X4M3Q4</accession>
<dbReference type="Gene3D" id="3.40.50.10140">
    <property type="entry name" value="Toll/interleukin-1 receptor homology (TIR) domain"/>
    <property type="match status" value="1"/>
</dbReference>
<organism evidence="3 4">
    <name type="scientific">Pseudanabaena catenata USMAC16</name>
    <dbReference type="NCBI Taxonomy" id="1855837"/>
    <lineage>
        <taxon>Bacteria</taxon>
        <taxon>Bacillati</taxon>
        <taxon>Cyanobacteriota</taxon>
        <taxon>Cyanophyceae</taxon>
        <taxon>Pseudanabaenales</taxon>
        <taxon>Pseudanabaenaceae</taxon>
        <taxon>Pseudanabaena</taxon>
    </lineage>
</organism>
<reference evidence="3" key="1">
    <citation type="submission" date="2019-05" db="EMBL/GenBank/DDBJ databases">
        <title>Whole genome sequencing of Pseudanabaena catenata USMAC16.</title>
        <authorList>
            <person name="Khan Z."/>
            <person name="Omar W.M."/>
            <person name="Convey P."/>
            <person name="Merican F."/>
            <person name="Najimudin N."/>
        </authorList>
    </citation>
    <scope>NUCLEOTIDE SEQUENCE</scope>
    <source>
        <strain evidence="3">USMAC16</strain>
    </source>
</reference>
<dbReference type="EMBL" id="VBTY01000001">
    <property type="protein sequence ID" value="MDG3492992.1"/>
    <property type="molecule type" value="Genomic_DNA"/>
</dbReference>
<dbReference type="Proteomes" id="UP001152872">
    <property type="component" value="Unassembled WGS sequence"/>
</dbReference>
<dbReference type="InterPro" id="IPR000157">
    <property type="entry name" value="TIR_dom"/>
</dbReference>
<feature type="domain" description="TIR" evidence="1">
    <location>
        <begin position="112"/>
        <end position="217"/>
    </location>
</feature>
<keyword evidence="3" id="KW-0675">Receptor</keyword>
<feature type="domain" description="Effector-associated" evidence="2">
    <location>
        <begin position="2"/>
        <end position="74"/>
    </location>
</feature>
<dbReference type="Pfam" id="PF13676">
    <property type="entry name" value="TIR_2"/>
    <property type="match status" value="1"/>
</dbReference>
<dbReference type="SUPFAM" id="SSF52200">
    <property type="entry name" value="Toll/Interleukin receptor TIR domain"/>
    <property type="match status" value="1"/>
</dbReference>
<evidence type="ECO:0000313" key="4">
    <source>
        <dbReference type="Proteomes" id="UP001152872"/>
    </source>
</evidence>
<proteinExistence type="predicted"/>
<name>A0A9X4M3Q4_9CYAN</name>
<evidence type="ECO:0000313" key="3">
    <source>
        <dbReference type="EMBL" id="MDG3492992.1"/>
    </source>
</evidence>
<dbReference type="InterPro" id="IPR045429">
    <property type="entry name" value="EAD10"/>
</dbReference>
<gene>
    <name evidence="3" type="ORF">FEV09_00300</name>
</gene>
<dbReference type="AlphaFoldDB" id="A0A9X4M3Q4"/>
<comment type="caution">
    <text evidence="3">The sequence shown here is derived from an EMBL/GenBank/DDBJ whole genome shotgun (WGS) entry which is preliminary data.</text>
</comment>